<evidence type="ECO:0000256" key="1">
    <source>
        <dbReference type="SAM" id="MobiDB-lite"/>
    </source>
</evidence>
<evidence type="ECO:0000313" key="4">
    <source>
        <dbReference type="EMBL" id="VFT96924.1"/>
    </source>
</evidence>
<keyword evidence="2" id="KW-1133">Transmembrane helix</keyword>
<reference evidence="3" key="2">
    <citation type="submission" date="2019-06" db="EMBL/GenBank/DDBJ databases">
        <title>Genomics analysis of Aphanomyces spp. identifies a new class of oomycete effector associated with host adaptation.</title>
        <authorList>
            <person name="Gaulin E."/>
        </authorList>
    </citation>
    <scope>NUCLEOTIDE SEQUENCE</scope>
    <source>
        <strain evidence="3">CBS 578.67</strain>
    </source>
</reference>
<dbReference type="Pfam" id="PF06966">
    <property type="entry name" value="DUF1295"/>
    <property type="match status" value="1"/>
</dbReference>
<evidence type="ECO:0000313" key="3">
    <source>
        <dbReference type="EMBL" id="KAF0688126.1"/>
    </source>
</evidence>
<feature type="transmembrane region" description="Helical" evidence="2">
    <location>
        <begin position="80"/>
        <end position="98"/>
    </location>
</feature>
<evidence type="ECO:0000313" key="5">
    <source>
        <dbReference type="Proteomes" id="UP000332933"/>
    </source>
</evidence>
<feature type="region of interest" description="Disordered" evidence="1">
    <location>
        <begin position="382"/>
        <end position="419"/>
    </location>
</feature>
<dbReference type="EMBL" id="VJMH01006760">
    <property type="protein sequence ID" value="KAF0688126.1"/>
    <property type="molecule type" value="Genomic_DNA"/>
</dbReference>
<dbReference type="EMBL" id="CAADRA010006783">
    <property type="protein sequence ID" value="VFT96924.1"/>
    <property type="molecule type" value="Genomic_DNA"/>
</dbReference>
<dbReference type="GO" id="GO:0016020">
    <property type="term" value="C:membrane"/>
    <property type="evidence" value="ECO:0007669"/>
    <property type="project" value="TreeGrafter"/>
</dbReference>
<dbReference type="OrthoDB" id="201504at2759"/>
<accession>A0A485LG11</accession>
<dbReference type="PANTHER" id="PTHR32251">
    <property type="entry name" value="3-OXO-5-ALPHA-STEROID 4-DEHYDROGENASE"/>
    <property type="match status" value="1"/>
</dbReference>
<name>A0A485LG11_9STRA</name>
<keyword evidence="2" id="KW-0472">Membrane</keyword>
<dbReference type="Gene3D" id="1.20.120.1630">
    <property type="match status" value="1"/>
</dbReference>
<keyword evidence="2" id="KW-0812">Transmembrane</keyword>
<reference evidence="4 5" key="1">
    <citation type="submission" date="2019-03" db="EMBL/GenBank/DDBJ databases">
        <authorList>
            <person name="Gaulin E."/>
            <person name="Dumas B."/>
        </authorList>
    </citation>
    <scope>NUCLEOTIDE SEQUENCE [LARGE SCALE GENOMIC DNA]</scope>
    <source>
        <strain evidence="4">CBS 568.67</strain>
    </source>
</reference>
<organism evidence="4 5">
    <name type="scientific">Aphanomyces stellatus</name>
    <dbReference type="NCBI Taxonomy" id="120398"/>
    <lineage>
        <taxon>Eukaryota</taxon>
        <taxon>Sar</taxon>
        <taxon>Stramenopiles</taxon>
        <taxon>Oomycota</taxon>
        <taxon>Saprolegniomycetes</taxon>
        <taxon>Saprolegniales</taxon>
        <taxon>Verrucalvaceae</taxon>
        <taxon>Aphanomyces</taxon>
    </lineage>
</organism>
<proteinExistence type="predicted"/>
<sequence length="419" mass="48548">MQPKYQCLEINSFLLDKILSLAAPDGDTRFCFVPSTPFCAMVVICRALGHEYSVPNFEACALDVVRVLQTSNSYSDVPPIVSNLGWCLFFALACFILQTATGNYSYVDRLWSITPIVYAWNYLYVAWARGLDPDVRLVVVVMLVTQWGCRLTYNFYRKGGYRLSEEDYRWDFTRAIIPHPVAWHTFSFAFIAFYQHFLLFLITCPLQTVFKVWENKFKSDIFDNWCVRRLLLPLDHAQTHPLRRTYLDTAASLLFGGLLILETIADQQQWNYQQIKWTMLNKGHQLSELRPPYNLGFITTGTFAYSRHPNFFAEQGIWWSVYLFAVAANDGRHNWTFLGALLLTLLFQGSTRLTEYLTLQKYPRYAEYQQAVSMLVPLWPSSSLTQPQETNPEPKTAELKTKPNESKADTKSKEPKKEK</sequence>
<feature type="compositionally biased region" description="Basic and acidic residues" evidence="1">
    <location>
        <begin position="395"/>
        <end position="419"/>
    </location>
</feature>
<dbReference type="AlphaFoldDB" id="A0A485LG11"/>
<dbReference type="InterPro" id="IPR010721">
    <property type="entry name" value="UstE-like"/>
</dbReference>
<feature type="compositionally biased region" description="Polar residues" evidence="1">
    <location>
        <begin position="382"/>
        <end position="393"/>
    </location>
</feature>
<evidence type="ECO:0000256" key="2">
    <source>
        <dbReference type="SAM" id="Phobius"/>
    </source>
</evidence>
<protein>
    <submittedName>
        <fullName evidence="4">Aste57867_20232 protein</fullName>
    </submittedName>
</protein>
<gene>
    <name evidence="4" type="primary">Aste57867_20232</name>
    <name evidence="3" type="ORF">As57867_020166</name>
    <name evidence="4" type="ORF">ASTE57867_20232</name>
</gene>
<dbReference type="Proteomes" id="UP000332933">
    <property type="component" value="Unassembled WGS sequence"/>
</dbReference>
<feature type="transmembrane region" description="Helical" evidence="2">
    <location>
        <begin position="181"/>
        <end position="202"/>
    </location>
</feature>
<keyword evidence="5" id="KW-1185">Reference proteome</keyword>
<dbReference type="PANTHER" id="PTHR32251:SF23">
    <property type="entry name" value="3-OXO-5-ALPHA-STEROID 4-DEHYDROGENASE (DUF1295)"/>
    <property type="match status" value="1"/>
</dbReference>